<evidence type="ECO:0000256" key="1">
    <source>
        <dbReference type="ARBA" id="ARBA00009902"/>
    </source>
</evidence>
<dbReference type="InterPro" id="IPR013189">
    <property type="entry name" value="Glyco_hydro_32_C"/>
</dbReference>
<evidence type="ECO:0000256" key="4">
    <source>
        <dbReference type="ARBA" id="ARBA00023295"/>
    </source>
</evidence>
<dbReference type="InterPro" id="IPR013148">
    <property type="entry name" value="Glyco_hydro_32_N"/>
</dbReference>
<dbReference type="OrthoDB" id="9759709at2"/>
<dbReference type="GO" id="GO:0004564">
    <property type="term" value="F:beta-fructofuranosidase activity"/>
    <property type="evidence" value="ECO:0007669"/>
    <property type="project" value="UniProtKB-EC"/>
</dbReference>
<evidence type="ECO:0000256" key="3">
    <source>
        <dbReference type="ARBA" id="ARBA00022801"/>
    </source>
</evidence>
<evidence type="ECO:0000313" key="8">
    <source>
        <dbReference type="EMBL" id="AHB36515.1"/>
    </source>
</evidence>
<dbReference type="PROSITE" id="PS00609">
    <property type="entry name" value="GLYCOSYL_HYDROL_F32"/>
    <property type="match status" value="1"/>
</dbReference>
<dbReference type="STRING" id="1276258.SAPIS_v1c06700"/>
<dbReference type="Pfam" id="PF00251">
    <property type="entry name" value="Glyco_hydro_32N"/>
    <property type="match status" value="1"/>
</dbReference>
<evidence type="ECO:0000259" key="6">
    <source>
        <dbReference type="Pfam" id="PF00251"/>
    </source>
</evidence>
<evidence type="ECO:0000313" key="9">
    <source>
        <dbReference type="Proteomes" id="UP000018550"/>
    </source>
</evidence>
<dbReference type="Gene3D" id="2.60.120.560">
    <property type="entry name" value="Exo-inulinase, domain 1"/>
    <property type="match status" value="1"/>
</dbReference>
<dbReference type="RefSeq" id="WP_023789678.1">
    <property type="nucleotide sequence ID" value="NC_022998.1"/>
</dbReference>
<dbReference type="InterPro" id="IPR013320">
    <property type="entry name" value="ConA-like_dom_sf"/>
</dbReference>
<dbReference type="Gene3D" id="2.115.10.20">
    <property type="entry name" value="Glycosyl hydrolase domain, family 43"/>
    <property type="match status" value="1"/>
</dbReference>
<dbReference type="eggNOG" id="COG1621">
    <property type="taxonomic scope" value="Bacteria"/>
</dbReference>
<feature type="domain" description="Glycosyl hydrolase family 32 N-terminal" evidence="6">
    <location>
        <begin position="38"/>
        <end position="341"/>
    </location>
</feature>
<dbReference type="KEGG" id="sapi:SAPIS_v1c06700"/>
<comment type="similarity">
    <text evidence="1 5">Belongs to the glycosyl hydrolase 32 family.</text>
</comment>
<dbReference type="InterPro" id="IPR018053">
    <property type="entry name" value="Glyco_hydro_32_AS"/>
</dbReference>
<dbReference type="GO" id="GO:0005975">
    <property type="term" value="P:carbohydrate metabolic process"/>
    <property type="evidence" value="ECO:0007669"/>
    <property type="project" value="InterPro"/>
</dbReference>
<accession>V5RL43</accession>
<keyword evidence="4 5" id="KW-0326">Glycosidase</keyword>
<evidence type="ECO:0000256" key="2">
    <source>
        <dbReference type="ARBA" id="ARBA00012758"/>
    </source>
</evidence>
<evidence type="ECO:0000256" key="5">
    <source>
        <dbReference type="RuleBase" id="RU362110"/>
    </source>
</evidence>
<evidence type="ECO:0000259" key="7">
    <source>
        <dbReference type="Pfam" id="PF08244"/>
    </source>
</evidence>
<dbReference type="EMBL" id="CP006682">
    <property type="protein sequence ID" value="AHB36515.1"/>
    <property type="molecule type" value="Genomic_DNA"/>
</dbReference>
<dbReference type="PANTHER" id="PTHR43101:SF1">
    <property type="entry name" value="BETA-FRUCTOSIDASE"/>
    <property type="match status" value="1"/>
</dbReference>
<dbReference type="InterPro" id="IPR051214">
    <property type="entry name" value="GH32_Enzymes"/>
</dbReference>
<organism evidence="8 9">
    <name type="scientific">Spiroplasma apis B31</name>
    <dbReference type="NCBI Taxonomy" id="1276258"/>
    <lineage>
        <taxon>Bacteria</taxon>
        <taxon>Bacillati</taxon>
        <taxon>Mycoplasmatota</taxon>
        <taxon>Mollicutes</taxon>
        <taxon>Entomoplasmatales</taxon>
        <taxon>Spiroplasmataceae</taxon>
        <taxon>Spiroplasma</taxon>
    </lineage>
</organism>
<keyword evidence="3 5" id="KW-0378">Hydrolase</keyword>
<dbReference type="Proteomes" id="UP000018550">
    <property type="component" value="Chromosome"/>
</dbReference>
<proteinExistence type="inferred from homology"/>
<dbReference type="SMART" id="SM00640">
    <property type="entry name" value="Glyco_32"/>
    <property type="match status" value="1"/>
</dbReference>
<gene>
    <name evidence="8" type="primary">scrB2</name>
    <name evidence="8" type="ORF">SAPIS_v1c06700</name>
</gene>
<name>V5RL43_SPIAP</name>
<keyword evidence="9" id="KW-1185">Reference proteome</keyword>
<feature type="domain" description="Glycosyl hydrolase family 32 C-terminal" evidence="7">
    <location>
        <begin position="376"/>
        <end position="478"/>
    </location>
</feature>
<dbReference type="InterPro" id="IPR023296">
    <property type="entry name" value="Glyco_hydro_beta-prop_sf"/>
</dbReference>
<dbReference type="CDD" id="cd18623">
    <property type="entry name" value="GH32_ScrB-like"/>
    <property type="match status" value="1"/>
</dbReference>
<dbReference type="InterPro" id="IPR001362">
    <property type="entry name" value="Glyco_hydro_32"/>
</dbReference>
<dbReference type="SUPFAM" id="SSF49899">
    <property type="entry name" value="Concanavalin A-like lectins/glucanases"/>
    <property type="match status" value="1"/>
</dbReference>
<dbReference type="AlphaFoldDB" id="V5RL43"/>
<dbReference type="HOGENOM" id="CLU_001528_7_1_14"/>
<dbReference type="EC" id="3.2.1.26" evidence="2"/>
<dbReference type="PATRIC" id="fig|1276258.3.peg.684"/>
<reference evidence="8 9" key="1">
    <citation type="journal article" date="2014" name="Genome Announc.">
        <title>Complete Genome Sequence of Spiroplasma apis B31T (ATCC 33834), a Bacterium Associated with May Disease of Honeybees (Apis mellifera).</title>
        <authorList>
            <person name="Ku C."/>
            <person name="Lo W.S."/>
            <person name="Chen L.L."/>
            <person name="Kuo C.H."/>
        </authorList>
    </citation>
    <scope>NUCLEOTIDE SEQUENCE [LARGE SCALE GENOMIC DNA]</scope>
    <source>
        <strain evidence="8">B31</strain>
    </source>
</reference>
<protein>
    <recommendedName>
        <fullName evidence="2">beta-fructofuranosidase</fullName>
        <ecNumber evidence="2">3.2.1.26</ecNumber>
    </recommendedName>
</protein>
<sequence length="480" mass="56085">MKKNDELLNTKYNEIPKDEYKKANKLVESDIYYRPTYHIAPPNGLLNDPNGLVYKDGVHHIHYQWTPIQPYHGLKHWRYLTTKNFIDFEDHGVSIVPEEEFEMNGAFSGSAIDLGDKIKLYYTGNIEDESNNIAKEHQISADLINGVVTNKKIAVEWDATKFTPHARDPKIFEYEGQKYMLFGVQSSDDKDGGLAIYKMINEDQFEYKATLKSNNNYYGYMWECPNLDKVGDKYLFIMSSEGWIKEDDKYELNGFRNVVYTLIEKLDFDDTKLNELFEPRTMDYGHDFYAPQTYFENNKLLVIGWMGAVGVQYPTDQYSWHSMLTIPRELSVEGDNLIQKPYIGFTMNALSETETIFDDNLEVNKSIHLKFELDDILEIKISNDQGENVVISFSEKEIMLDRDCGSEIVDWDYENPRFAKRKLKEQIVEIFIDSSSIELFADNYQTIFTSRFFVKNFNRIELSKKTNMQVSKIKSIKVIN</sequence>
<dbReference type="PANTHER" id="PTHR43101">
    <property type="entry name" value="BETA-FRUCTOSIDASE"/>
    <property type="match status" value="1"/>
</dbReference>
<dbReference type="SUPFAM" id="SSF75005">
    <property type="entry name" value="Arabinanase/levansucrase/invertase"/>
    <property type="match status" value="1"/>
</dbReference>
<dbReference type="Pfam" id="PF08244">
    <property type="entry name" value="Glyco_hydro_32C"/>
    <property type="match status" value="1"/>
</dbReference>